<dbReference type="OrthoDB" id="10053431at2759"/>
<protein>
    <recommendedName>
        <fullName evidence="3">N-acetylglucosamine-induced protein 1</fullName>
    </recommendedName>
</protein>
<dbReference type="PANTHER" id="PTHR35020:SF4">
    <property type="entry name" value="N-ACETYLGLUCOSAMINE-INDUCED PROTEIN 1"/>
    <property type="match status" value="1"/>
</dbReference>
<sequence>MPAPILPFWQVNVPPSLREQECPEYLLDISEKDKRIIGTPDEDFRPMPWPVVKDLIRTNRIDLFERRPTDLRKYRQYTHKLAQDYGSVMNFVLKERLQWTDLTPRGAPFTIPDDIKILYNDWPYGIDSSIIHLVIWTKFDLEEDPEIDDLTPAAREEINTFVDQTFCTKVPPEDVVWFKNWRSLKSVHAVEHFHVMLHDPDMEFIKNITNSDVPLAAKVGIQNGSHQ</sequence>
<dbReference type="GO" id="GO:0005737">
    <property type="term" value="C:cytoplasm"/>
    <property type="evidence" value="ECO:0007669"/>
    <property type="project" value="TreeGrafter"/>
</dbReference>
<comment type="caution">
    <text evidence="1">The sequence shown here is derived from an EMBL/GenBank/DDBJ whole genome shotgun (WGS) entry which is preliminary data.</text>
</comment>
<dbReference type="EMBL" id="ML978137">
    <property type="protein sequence ID" value="KAF2093632.1"/>
    <property type="molecule type" value="Genomic_DNA"/>
</dbReference>
<evidence type="ECO:0000313" key="1">
    <source>
        <dbReference type="EMBL" id="KAF2093632.1"/>
    </source>
</evidence>
<reference evidence="1" key="1">
    <citation type="journal article" date="2020" name="Stud. Mycol.">
        <title>101 Dothideomycetes genomes: a test case for predicting lifestyles and emergence of pathogens.</title>
        <authorList>
            <person name="Haridas S."/>
            <person name="Albert R."/>
            <person name="Binder M."/>
            <person name="Bloem J."/>
            <person name="Labutti K."/>
            <person name="Salamov A."/>
            <person name="Andreopoulos B."/>
            <person name="Baker S."/>
            <person name="Barry K."/>
            <person name="Bills G."/>
            <person name="Bluhm B."/>
            <person name="Cannon C."/>
            <person name="Castanera R."/>
            <person name="Culley D."/>
            <person name="Daum C."/>
            <person name="Ezra D."/>
            <person name="Gonzalez J."/>
            <person name="Henrissat B."/>
            <person name="Kuo A."/>
            <person name="Liang C."/>
            <person name="Lipzen A."/>
            <person name="Lutzoni F."/>
            <person name="Magnuson J."/>
            <person name="Mondo S."/>
            <person name="Nolan M."/>
            <person name="Ohm R."/>
            <person name="Pangilinan J."/>
            <person name="Park H.-J."/>
            <person name="Ramirez L."/>
            <person name="Alfaro M."/>
            <person name="Sun H."/>
            <person name="Tritt A."/>
            <person name="Yoshinaga Y."/>
            <person name="Zwiers L.-H."/>
            <person name="Turgeon B."/>
            <person name="Goodwin S."/>
            <person name="Spatafora J."/>
            <person name="Crous P."/>
            <person name="Grigoriev I."/>
        </authorList>
    </citation>
    <scope>NUCLEOTIDE SEQUENCE</scope>
    <source>
        <strain evidence="1">CBS 133067</strain>
    </source>
</reference>
<proteinExistence type="predicted"/>
<dbReference type="AlphaFoldDB" id="A0A9P4I7U2"/>
<evidence type="ECO:0008006" key="3">
    <source>
        <dbReference type="Google" id="ProtNLM"/>
    </source>
</evidence>
<dbReference type="PANTHER" id="PTHR35020">
    <property type="entry name" value="N-ACETYLGLUCOSAMINE-INDUCED PROTEIN 1"/>
    <property type="match status" value="1"/>
</dbReference>
<name>A0A9P4I7U2_9PEZI</name>
<accession>A0A9P4I7U2</accession>
<evidence type="ECO:0000313" key="2">
    <source>
        <dbReference type="Proteomes" id="UP000799772"/>
    </source>
</evidence>
<gene>
    <name evidence="1" type="ORF">NA57DRAFT_61338</name>
</gene>
<organism evidence="1 2">
    <name type="scientific">Rhizodiscina lignyota</name>
    <dbReference type="NCBI Taxonomy" id="1504668"/>
    <lineage>
        <taxon>Eukaryota</taxon>
        <taxon>Fungi</taxon>
        <taxon>Dikarya</taxon>
        <taxon>Ascomycota</taxon>
        <taxon>Pezizomycotina</taxon>
        <taxon>Dothideomycetes</taxon>
        <taxon>Pleosporomycetidae</taxon>
        <taxon>Aulographales</taxon>
        <taxon>Rhizodiscinaceae</taxon>
        <taxon>Rhizodiscina</taxon>
    </lineage>
</organism>
<dbReference type="GO" id="GO:0006044">
    <property type="term" value="P:N-acetylglucosamine metabolic process"/>
    <property type="evidence" value="ECO:0007669"/>
    <property type="project" value="TreeGrafter"/>
</dbReference>
<keyword evidence="2" id="KW-1185">Reference proteome</keyword>
<dbReference type="Proteomes" id="UP000799772">
    <property type="component" value="Unassembled WGS sequence"/>
</dbReference>
<dbReference type="InterPro" id="IPR022036">
    <property type="entry name" value="DUF3605"/>
</dbReference>
<dbReference type="Pfam" id="PF12239">
    <property type="entry name" value="DUF3605"/>
    <property type="match status" value="1"/>
</dbReference>